<proteinExistence type="predicted"/>
<reference evidence="2 3" key="1">
    <citation type="journal article" date="2018" name="Aquat. Microb. Ecol.">
        <title>Gammaproteobacterial methanotrophs dominate.</title>
        <authorList>
            <person name="Rissanen A.J."/>
            <person name="Saarenheimo J."/>
            <person name="Tiirola M."/>
            <person name="Peura S."/>
            <person name="Aalto S.L."/>
            <person name="Karvinen A."/>
            <person name="Nykanen H."/>
        </authorList>
    </citation>
    <scope>NUCLEOTIDE SEQUENCE [LARGE SCALE GENOMIC DNA]</scope>
    <source>
        <strain evidence="2">AMbin10</strain>
    </source>
</reference>
<protein>
    <recommendedName>
        <fullName evidence="1">Rap1a immunity protein domain-containing protein</fullName>
    </recommendedName>
</protein>
<feature type="domain" description="Rap1a immunity protein" evidence="1">
    <location>
        <begin position="25"/>
        <end position="115"/>
    </location>
</feature>
<evidence type="ECO:0000259" key="1">
    <source>
        <dbReference type="Pfam" id="PF18602"/>
    </source>
</evidence>
<sequence>MISAPFLIRPAWAVEPINFLIRNNADLVALCATPQSDPNYVAAIHFCHGVGVGFVRYHESLTEGKGFVPLFCFPETVTRTQALNQYVSYSKAHPEYDKESVGDVVIKFFIETYPCKAN</sequence>
<accession>A0A2W4QMC7</accession>
<dbReference type="AlphaFoldDB" id="A0A2W4QMC7"/>
<dbReference type="EMBL" id="QJPH01000461">
    <property type="protein sequence ID" value="PZN73291.1"/>
    <property type="molecule type" value="Genomic_DNA"/>
</dbReference>
<evidence type="ECO:0000313" key="3">
    <source>
        <dbReference type="Proteomes" id="UP000249396"/>
    </source>
</evidence>
<name>A0A2W4QMC7_9GAMM</name>
<gene>
    <name evidence="2" type="ORF">DM484_22925</name>
</gene>
<evidence type="ECO:0000313" key="2">
    <source>
        <dbReference type="EMBL" id="PZN73291.1"/>
    </source>
</evidence>
<organism evidence="2 3">
    <name type="scientific">Candidatus Methylumidiphilus alinenensis</name>
    <dbReference type="NCBI Taxonomy" id="2202197"/>
    <lineage>
        <taxon>Bacteria</taxon>
        <taxon>Pseudomonadati</taxon>
        <taxon>Pseudomonadota</taxon>
        <taxon>Gammaproteobacteria</taxon>
        <taxon>Methylococcales</taxon>
        <taxon>Candidatus Methylumidiphilus</taxon>
    </lineage>
</organism>
<dbReference type="Proteomes" id="UP000249396">
    <property type="component" value="Unassembled WGS sequence"/>
</dbReference>
<comment type="caution">
    <text evidence="2">The sequence shown here is derived from an EMBL/GenBank/DDBJ whole genome shotgun (WGS) entry which is preliminary data.</text>
</comment>
<dbReference type="InterPro" id="IPR041238">
    <property type="entry name" value="Rap1a"/>
</dbReference>
<dbReference type="Pfam" id="PF18602">
    <property type="entry name" value="Rap1a"/>
    <property type="match status" value="1"/>
</dbReference>